<dbReference type="AlphaFoldDB" id="A0A3A3GLP7"/>
<dbReference type="Proteomes" id="UP000266327">
    <property type="component" value="Unassembled WGS sequence"/>
</dbReference>
<comment type="caution">
    <text evidence="1">The sequence shown here is derived from an EMBL/GenBank/DDBJ whole genome shotgun (WGS) entry which is preliminary data.</text>
</comment>
<gene>
    <name evidence="1" type="ORF">D3878_17740</name>
</gene>
<proteinExistence type="predicted"/>
<keyword evidence="2" id="KW-1185">Reference proteome</keyword>
<dbReference type="EMBL" id="QYUQ01000002">
    <property type="protein sequence ID" value="RJG03206.1"/>
    <property type="molecule type" value="Genomic_DNA"/>
</dbReference>
<name>A0A3A3GLP7_9BURK</name>
<reference evidence="2" key="1">
    <citation type="submission" date="2018-09" db="EMBL/GenBank/DDBJ databases">
        <authorList>
            <person name="Zhu H."/>
        </authorList>
    </citation>
    <scope>NUCLEOTIDE SEQUENCE [LARGE SCALE GENOMIC DNA]</scope>
    <source>
        <strain evidence="2">K1S02-23</strain>
    </source>
</reference>
<dbReference type="OrthoDB" id="4759936at2"/>
<evidence type="ECO:0000313" key="2">
    <source>
        <dbReference type="Proteomes" id="UP000266327"/>
    </source>
</evidence>
<protein>
    <submittedName>
        <fullName evidence="1">Uncharacterized protein</fullName>
    </submittedName>
</protein>
<accession>A0A3A3GLP7</accession>
<organism evidence="1 2">
    <name type="scientific">Noviherbaspirillum sedimenti</name>
    <dbReference type="NCBI Taxonomy" id="2320865"/>
    <lineage>
        <taxon>Bacteria</taxon>
        <taxon>Pseudomonadati</taxon>
        <taxon>Pseudomonadota</taxon>
        <taxon>Betaproteobacteria</taxon>
        <taxon>Burkholderiales</taxon>
        <taxon>Oxalobacteraceae</taxon>
        <taxon>Noviherbaspirillum</taxon>
    </lineage>
</organism>
<sequence length="115" mass="12127">MTDFQPFPEWAVTIPIGVGGKPRFVLNHVTRAGQNAAPEWPNIGTDGGYRVEIDAFPPFCGDFPMGIPGGTGSSFQDAMAMTAARCVNSIKAVVTAPEGYQTFLSLPPLGGKLAQ</sequence>
<dbReference type="RefSeq" id="WP_119786705.1">
    <property type="nucleotide sequence ID" value="NZ_QYUQ01000002.1"/>
</dbReference>
<evidence type="ECO:0000313" key="1">
    <source>
        <dbReference type="EMBL" id="RJG03206.1"/>
    </source>
</evidence>